<accession>A0A7C5I4D3</accession>
<dbReference type="EMBL" id="DRTV01000085">
    <property type="protein sequence ID" value="HHF58001.1"/>
    <property type="molecule type" value="Genomic_DNA"/>
</dbReference>
<dbReference type="InterPro" id="IPR026444">
    <property type="entry name" value="Secre_tail"/>
</dbReference>
<name>A0A7C5I4D3_UNCW3</name>
<reference evidence="1" key="1">
    <citation type="journal article" date="2020" name="mSystems">
        <title>Genome- and Community-Level Interaction Insights into Carbon Utilization and Element Cycling Functions of Hydrothermarchaeota in Hydrothermal Sediment.</title>
        <authorList>
            <person name="Zhou Z."/>
            <person name="Liu Y."/>
            <person name="Xu W."/>
            <person name="Pan J."/>
            <person name="Luo Z.H."/>
            <person name="Li M."/>
        </authorList>
    </citation>
    <scope>NUCLEOTIDE SEQUENCE [LARGE SCALE GENOMIC DNA]</scope>
    <source>
        <strain evidence="1">HyVt-94</strain>
    </source>
</reference>
<evidence type="ECO:0000313" key="1">
    <source>
        <dbReference type="EMBL" id="HHF58001.1"/>
    </source>
</evidence>
<dbReference type="NCBIfam" id="TIGR04183">
    <property type="entry name" value="Por_Secre_tail"/>
    <property type="match status" value="1"/>
</dbReference>
<sequence>MILFALSFLIAVTRAEVIQEAKEHAEVIWFCEDRHVAPVPQCPDWTSDYEAGNTYMGEAYEWGGWDTPELFISNLNQGLRPGAHSDNDCQQWGDPSWATGEDCSGLVSRAWKLPNKHSTRMLPGISDTIPYDSLKPGDVLDKPGSHVVIFYSWVDSAHTQLLIYQATDRRPDPCLTALDLRYRSYYSSRGYVALRYKNIEEDTSVHEMDNNFDSNIVVFIADNILRVNFGELSEKSELKLISVDGKVLIKKILTKASKNIEISLKELPSGLYNLVINQGENVIFRRPIILVKNP</sequence>
<dbReference type="SUPFAM" id="SSF54001">
    <property type="entry name" value="Cysteine proteinases"/>
    <property type="match status" value="1"/>
</dbReference>
<comment type="caution">
    <text evidence="1">The sequence shown here is derived from an EMBL/GenBank/DDBJ whole genome shotgun (WGS) entry which is preliminary data.</text>
</comment>
<protein>
    <submittedName>
        <fullName evidence="1">T9SS type A sorting domain-containing protein</fullName>
    </submittedName>
</protein>
<gene>
    <name evidence="1" type="ORF">ENL41_01090</name>
</gene>
<dbReference type="AlphaFoldDB" id="A0A7C5I4D3"/>
<proteinExistence type="predicted"/>
<dbReference type="Gene3D" id="3.90.1720.10">
    <property type="entry name" value="endopeptidase domain like (from Nostoc punctiforme)"/>
    <property type="match status" value="1"/>
</dbReference>
<dbReference type="InterPro" id="IPR038765">
    <property type="entry name" value="Papain-like_cys_pep_sf"/>
</dbReference>
<dbReference type="Proteomes" id="UP000886014">
    <property type="component" value="Unassembled WGS sequence"/>
</dbReference>
<organism evidence="1">
    <name type="scientific">candidate division WOR-3 bacterium</name>
    <dbReference type="NCBI Taxonomy" id="2052148"/>
    <lineage>
        <taxon>Bacteria</taxon>
        <taxon>Bacteria division WOR-3</taxon>
    </lineage>
</organism>